<keyword evidence="2" id="KW-0328">Glycosyltransferase</keyword>
<evidence type="ECO:0000313" key="7">
    <source>
        <dbReference type="EMBL" id="MDR6167373.1"/>
    </source>
</evidence>
<dbReference type="InterPro" id="IPR050194">
    <property type="entry name" value="Glycosyltransferase_grp1"/>
</dbReference>
<protein>
    <recommendedName>
        <fullName evidence="1">D-inositol 3-phosphate glycosyltransferase</fullName>
    </recommendedName>
</protein>
<evidence type="ECO:0000256" key="4">
    <source>
        <dbReference type="SAM" id="MobiDB-lite"/>
    </source>
</evidence>
<dbReference type="InterPro" id="IPR001296">
    <property type="entry name" value="Glyco_trans_1"/>
</dbReference>
<dbReference type="CDD" id="cd03794">
    <property type="entry name" value="GT4_WbuB-like"/>
    <property type="match status" value="1"/>
</dbReference>
<evidence type="ECO:0000256" key="3">
    <source>
        <dbReference type="ARBA" id="ARBA00022679"/>
    </source>
</evidence>
<organism evidence="7 8">
    <name type="scientific">Microbacterium paludicola</name>
    <dbReference type="NCBI Taxonomy" id="300019"/>
    <lineage>
        <taxon>Bacteria</taxon>
        <taxon>Bacillati</taxon>
        <taxon>Actinomycetota</taxon>
        <taxon>Actinomycetes</taxon>
        <taxon>Micrococcales</taxon>
        <taxon>Microbacteriaceae</taxon>
        <taxon>Microbacterium</taxon>
    </lineage>
</organism>
<dbReference type="PANTHER" id="PTHR45947">
    <property type="entry name" value="SULFOQUINOVOSYL TRANSFERASE SQD2"/>
    <property type="match status" value="1"/>
</dbReference>
<gene>
    <name evidence="7" type="ORF">QE367_001577</name>
</gene>
<feature type="region of interest" description="Disordered" evidence="4">
    <location>
        <begin position="414"/>
        <end position="438"/>
    </location>
</feature>
<proteinExistence type="predicted"/>
<dbReference type="SUPFAM" id="SSF53756">
    <property type="entry name" value="UDP-Glycosyltransferase/glycogen phosphorylase"/>
    <property type="match status" value="1"/>
</dbReference>
<keyword evidence="3 7" id="KW-0808">Transferase</keyword>
<accession>A0ABU1I2K3</accession>
<dbReference type="GO" id="GO:0016740">
    <property type="term" value="F:transferase activity"/>
    <property type="evidence" value="ECO:0007669"/>
    <property type="project" value="UniProtKB-KW"/>
</dbReference>
<keyword evidence="8" id="KW-1185">Reference proteome</keyword>
<dbReference type="RefSeq" id="WP_309665878.1">
    <property type="nucleotide sequence ID" value="NZ_JAVIZA010000001.1"/>
</dbReference>
<evidence type="ECO:0000256" key="2">
    <source>
        <dbReference type="ARBA" id="ARBA00022676"/>
    </source>
</evidence>
<dbReference type="Pfam" id="PF00534">
    <property type="entry name" value="Glycos_transf_1"/>
    <property type="match status" value="1"/>
</dbReference>
<dbReference type="Gene3D" id="3.40.50.2000">
    <property type="entry name" value="Glycogen Phosphorylase B"/>
    <property type="match status" value="2"/>
</dbReference>
<feature type="domain" description="Glycosyltransferase subfamily 4-like N-terminal" evidence="6">
    <location>
        <begin position="24"/>
        <end position="203"/>
    </location>
</feature>
<feature type="domain" description="Glycosyl transferase family 1" evidence="5">
    <location>
        <begin position="216"/>
        <end position="383"/>
    </location>
</feature>
<dbReference type="InterPro" id="IPR028098">
    <property type="entry name" value="Glyco_trans_4-like_N"/>
</dbReference>
<evidence type="ECO:0000313" key="8">
    <source>
        <dbReference type="Proteomes" id="UP001260188"/>
    </source>
</evidence>
<sequence length="438" mass="46870">MSPRPEPVPASVLFVGINYSPEPTGVSPYTTGMAEGLAREGWDVRVLTSYPHYPWWRVPEEFRDLPVRSAAAGVDIRRLRHYVPRVPSTIKRALFEISFGLRAVTCRWDSPAAVVVVSPALLASRLVALRARVHRIPVVTWVQDIYALGVQEAGSGTGAGAIGAIEASLFAASERVVVIHRRFRTALEDRLGVTRPVDVVRNWSHVPEPEASDTAATRRRIGWADDDVIVLHTGAIGAKQGLENVVDAAVVARERGSRVRFVLVGDGGQRAALEQRTGADAVSFVDPLPESEFLDVLAAADILLVNERPGLTEMSVPSKLTSYFAVGKPVLAAVDETSTTYAEMDAAGAGPIVPPADPDALVTAAEALAAAPERAARFGAEAQSYRRRRLTEEAAVAAFERTLFTAIDGAGRTATAGATRGSRRAEAAAARTAHRAPR</sequence>
<dbReference type="Proteomes" id="UP001260188">
    <property type="component" value="Unassembled WGS sequence"/>
</dbReference>
<reference evidence="7 8" key="1">
    <citation type="submission" date="2023-08" db="EMBL/GenBank/DDBJ databases">
        <title>Functional and genomic diversity of the sorghum phyllosphere microbiome.</title>
        <authorList>
            <person name="Shade A."/>
        </authorList>
    </citation>
    <scope>NUCLEOTIDE SEQUENCE [LARGE SCALE GENOMIC DNA]</scope>
    <source>
        <strain evidence="7 8">SORGH_AS_0919</strain>
    </source>
</reference>
<dbReference type="EMBL" id="JAVIZA010000001">
    <property type="protein sequence ID" value="MDR6167373.1"/>
    <property type="molecule type" value="Genomic_DNA"/>
</dbReference>
<comment type="caution">
    <text evidence="7">The sequence shown here is derived from an EMBL/GenBank/DDBJ whole genome shotgun (WGS) entry which is preliminary data.</text>
</comment>
<name>A0ABU1I2K3_9MICO</name>
<evidence type="ECO:0000256" key="1">
    <source>
        <dbReference type="ARBA" id="ARBA00021292"/>
    </source>
</evidence>
<evidence type="ECO:0000259" key="5">
    <source>
        <dbReference type="Pfam" id="PF00534"/>
    </source>
</evidence>
<dbReference type="PANTHER" id="PTHR45947:SF3">
    <property type="entry name" value="SULFOQUINOVOSYL TRANSFERASE SQD2"/>
    <property type="match status" value="1"/>
</dbReference>
<dbReference type="Pfam" id="PF13579">
    <property type="entry name" value="Glyco_trans_4_4"/>
    <property type="match status" value="1"/>
</dbReference>
<evidence type="ECO:0000259" key="6">
    <source>
        <dbReference type="Pfam" id="PF13579"/>
    </source>
</evidence>